<dbReference type="EMBL" id="BTSY01000003">
    <property type="protein sequence ID" value="GMT19035.1"/>
    <property type="molecule type" value="Genomic_DNA"/>
</dbReference>
<feature type="compositionally biased region" description="Basic residues" evidence="1">
    <location>
        <begin position="153"/>
        <end position="165"/>
    </location>
</feature>
<name>A0AAV5VM51_9BILA</name>
<accession>A0AAV5VM51</accession>
<reference evidence="2" key="1">
    <citation type="submission" date="2023-10" db="EMBL/GenBank/DDBJ databases">
        <title>Genome assembly of Pristionchus species.</title>
        <authorList>
            <person name="Yoshida K."/>
            <person name="Sommer R.J."/>
        </authorList>
    </citation>
    <scope>NUCLEOTIDE SEQUENCE</scope>
    <source>
        <strain evidence="2">RS5133</strain>
    </source>
</reference>
<proteinExistence type="predicted"/>
<feature type="region of interest" description="Disordered" evidence="1">
    <location>
        <begin position="101"/>
        <end position="174"/>
    </location>
</feature>
<evidence type="ECO:0000313" key="2">
    <source>
        <dbReference type="EMBL" id="GMT19035.1"/>
    </source>
</evidence>
<protein>
    <submittedName>
        <fullName evidence="2">Uncharacterized protein</fullName>
    </submittedName>
</protein>
<gene>
    <name evidence="2" type="ORF">PFISCL1PPCAC_10332</name>
</gene>
<evidence type="ECO:0000313" key="3">
    <source>
        <dbReference type="Proteomes" id="UP001432322"/>
    </source>
</evidence>
<evidence type="ECO:0000256" key="1">
    <source>
        <dbReference type="SAM" id="MobiDB-lite"/>
    </source>
</evidence>
<comment type="caution">
    <text evidence="2">The sequence shown here is derived from an EMBL/GenBank/DDBJ whole genome shotgun (WGS) entry which is preliminary data.</text>
</comment>
<feature type="compositionally biased region" description="Polar residues" evidence="1">
    <location>
        <begin position="135"/>
        <end position="152"/>
    </location>
</feature>
<feature type="non-terminal residue" evidence="2">
    <location>
        <position position="1"/>
    </location>
</feature>
<dbReference type="Proteomes" id="UP001432322">
    <property type="component" value="Unassembled WGS sequence"/>
</dbReference>
<keyword evidence="3" id="KW-1185">Reference proteome</keyword>
<sequence length="174" mass="19493">SLRRGCLTSDSPSSSIVSSLLNVVPPSTLDQFLHLNLDTKELNFTYKRLKRGQSITREDSNIPNESLAKLFNVIFSDHLFTLDDPIWESHLSNIDSALSHLSPPEIKDQPLSPPLRPESRGYQSEGDQTRHSMIETPTSFPSEGKYSVTNQSRGRRKGGKERKRSASLSTAKRV</sequence>
<organism evidence="2 3">
    <name type="scientific">Pristionchus fissidentatus</name>
    <dbReference type="NCBI Taxonomy" id="1538716"/>
    <lineage>
        <taxon>Eukaryota</taxon>
        <taxon>Metazoa</taxon>
        <taxon>Ecdysozoa</taxon>
        <taxon>Nematoda</taxon>
        <taxon>Chromadorea</taxon>
        <taxon>Rhabditida</taxon>
        <taxon>Rhabditina</taxon>
        <taxon>Diplogasteromorpha</taxon>
        <taxon>Diplogasteroidea</taxon>
        <taxon>Neodiplogasteridae</taxon>
        <taxon>Pristionchus</taxon>
    </lineage>
</organism>
<dbReference type="AlphaFoldDB" id="A0AAV5VM51"/>